<dbReference type="EMBL" id="CP110615">
    <property type="protein sequence ID" value="UZJ24209.1"/>
    <property type="molecule type" value="Genomic_DNA"/>
</dbReference>
<keyword evidence="4" id="KW-1185">Reference proteome</keyword>
<sequence>MRVQAEFTTEPFHGESDPPRHATSALAVLQTAGLETDFGPLGTAVAGDSEVVVPALADVVRVALAEGATRITLVVERAEPERA</sequence>
<dbReference type="InterPro" id="IPR002767">
    <property type="entry name" value="Thiamine_BP"/>
</dbReference>
<dbReference type="Gene3D" id="3.30.70.930">
    <property type="match status" value="1"/>
</dbReference>
<proteinExistence type="predicted"/>
<gene>
    <name evidence="3" type="ORF">RHODO2019_13740</name>
</gene>
<dbReference type="RefSeq" id="WP_265382316.1">
    <property type="nucleotide sequence ID" value="NZ_CP110615.1"/>
</dbReference>
<reference evidence="3" key="1">
    <citation type="submission" date="2022-10" db="EMBL/GenBank/DDBJ databases">
        <title>Rhodococcus sp.75.</title>
        <authorList>
            <person name="Sun M."/>
        </authorList>
    </citation>
    <scope>NUCLEOTIDE SEQUENCE</scope>
    <source>
        <strain evidence="3">75</strain>
    </source>
</reference>
<organism evidence="3 4">
    <name type="scientific">Rhodococcus antarcticus</name>
    <dbReference type="NCBI Taxonomy" id="2987751"/>
    <lineage>
        <taxon>Bacteria</taxon>
        <taxon>Bacillati</taxon>
        <taxon>Actinomycetota</taxon>
        <taxon>Actinomycetes</taxon>
        <taxon>Mycobacteriales</taxon>
        <taxon>Nocardiaceae</taxon>
        <taxon>Rhodococcus</taxon>
    </lineage>
</organism>
<name>A0ABY6NXT6_9NOCA</name>
<accession>A0ABY6NXT6</accession>
<evidence type="ECO:0000259" key="2">
    <source>
        <dbReference type="Pfam" id="PF01910"/>
    </source>
</evidence>
<feature type="domain" description="Thiamine-binding protein" evidence="2">
    <location>
        <begin position="6"/>
        <end position="75"/>
    </location>
</feature>
<dbReference type="SUPFAM" id="SSF89957">
    <property type="entry name" value="MTH1187/YkoF-like"/>
    <property type="match status" value="1"/>
</dbReference>
<feature type="region of interest" description="Disordered" evidence="1">
    <location>
        <begin position="1"/>
        <end position="21"/>
    </location>
</feature>
<dbReference type="InterPro" id="IPR029756">
    <property type="entry name" value="MTH1187/YkoF-like"/>
</dbReference>
<evidence type="ECO:0000256" key="1">
    <source>
        <dbReference type="SAM" id="MobiDB-lite"/>
    </source>
</evidence>
<evidence type="ECO:0000313" key="3">
    <source>
        <dbReference type="EMBL" id="UZJ24209.1"/>
    </source>
</evidence>
<dbReference type="Pfam" id="PF01910">
    <property type="entry name" value="Thiamine_BP"/>
    <property type="match status" value="1"/>
</dbReference>
<protein>
    <submittedName>
        <fullName evidence="3">Thiamine-binding protein</fullName>
    </submittedName>
</protein>
<evidence type="ECO:0000313" key="4">
    <source>
        <dbReference type="Proteomes" id="UP001164965"/>
    </source>
</evidence>
<dbReference type="Proteomes" id="UP001164965">
    <property type="component" value="Chromosome"/>
</dbReference>